<dbReference type="Pfam" id="PF13469">
    <property type="entry name" value="Sulfotransfer_3"/>
    <property type="match status" value="1"/>
</dbReference>
<dbReference type="AlphaFoldDB" id="A0AAW3ZPB2"/>
<evidence type="ECO:0000313" key="2">
    <source>
        <dbReference type="Proteomes" id="UP000613768"/>
    </source>
</evidence>
<proteinExistence type="predicted"/>
<accession>A0AAW3ZPB2</accession>
<dbReference type="RefSeq" id="WP_192029905.1">
    <property type="nucleotide sequence ID" value="NZ_JACYTR010000024.1"/>
</dbReference>
<dbReference type="SUPFAM" id="SSF52540">
    <property type="entry name" value="P-loop containing nucleoside triphosphate hydrolases"/>
    <property type="match status" value="1"/>
</dbReference>
<comment type="caution">
    <text evidence="1">The sequence shown here is derived from an EMBL/GenBank/DDBJ whole genome shotgun (WGS) entry which is preliminary data.</text>
</comment>
<organism evidence="1 2">
    <name type="scientific">Pseudomarimonas arenosa</name>
    <dbReference type="NCBI Taxonomy" id="2774145"/>
    <lineage>
        <taxon>Bacteria</taxon>
        <taxon>Pseudomonadati</taxon>
        <taxon>Pseudomonadota</taxon>
        <taxon>Gammaproteobacteria</taxon>
        <taxon>Lysobacterales</taxon>
        <taxon>Lysobacteraceae</taxon>
        <taxon>Pseudomarimonas</taxon>
    </lineage>
</organism>
<dbReference type="EMBL" id="JACYTR010000024">
    <property type="protein sequence ID" value="MBD8526484.1"/>
    <property type="molecule type" value="Genomic_DNA"/>
</dbReference>
<gene>
    <name evidence="1" type="ORF">IFO71_12115</name>
</gene>
<dbReference type="InterPro" id="IPR027417">
    <property type="entry name" value="P-loop_NTPase"/>
</dbReference>
<reference evidence="1 2" key="1">
    <citation type="submission" date="2020-09" db="EMBL/GenBank/DDBJ databases">
        <title>Pseudoxanthomonas sp. CAU 1598 isolated from sand of Yaerae Beach.</title>
        <authorList>
            <person name="Kim W."/>
        </authorList>
    </citation>
    <scope>NUCLEOTIDE SEQUENCE [LARGE SCALE GENOMIC DNA]</scope>
    <source>
        <strain evidence="1 2">CAU 1598</strain>
    </source>
</reference>
<evidence type="ECO:0000313" key="1">
    <source>
        <dbReference type="EMBL" id="MBD8526484.1"/>
    </source>
</evidence>
<sequence>MQAGRRSCERLADLESTLLADEMRSTEVRAPIFIAGVARSGSTILLEALASLPGLASARYRDFPPIWFPYWWDRLRAQLPLPSPPSRPRAHADGIEVTPDSPEACDELFWMHFVPGRHQVGVDQRLNGDYSNPRFEAFYRRHLQKVLYTRGASRYLCKGNYNLLRLPYLKRVFPDARFVVPVRDPIEHVVSLVRQHERFDQLARTWPSVGTQLARSGHFEFGPQRRAECAGDSGVAALIESLFRVGDNIAAYAHQWAASYAELARVLENDRQLRDAVLIVSFESLCCDTEKMLERLAEHCQLEAAQRQQLLRDWGGRMRAPARREISSEAQAQVLSICAKVAERIGLGGFGEAAG</sequence>
<dbReference type="Gene3D" id="3.40.50.300">
    <property type="entry name" value="P-loop containing nucleotide triphosphate hydrolases"/>
    <property type="match status" value="1"/>
</dbReference>
<name>A0AAW3ZPB2_9GAMM</name>
<keyword evidence="2" id="KW-1185">Reference proteome</keyword>
<dbReference type="Proteomes" id="UP000613768">
    <property type="component" value="Unassembled WGS sequence"/>
</dbReference>
<protein>
    <submittedName>
        <fullName evidence="1">Sulfotransferase</fullName>
    </submittedName>
</protein>